<comment type="caution">
    <text evidence="1">The sequence shown here is derived from an EMBL/GenBank/DDBJ whole genome shotgun (WGS) entry which is preliminary data.</text>
</comment>
<dbReference type="Gene3D" id="3.30.540.10">
    <property type="entry name" value="Fructose-1,6-Bisphosphatase, subunit A, domain 1"/>
    <property type="match status" value="1"/>
</dbReference>
<gene>
    <name evidence="1" type="ORF">GCM10009663_15290</name>
</gene>
<dbReference type="InterPro" id="IPR000760">
    <property type="entry name" value="Inositol_monophosphatase-like"/>
</dbReference>
<name>A0ABN1TDS4_9ACTN</name>
<evidence type="ECO:0000313" key="2">
    <source>
        <dbReference type="Proteomes" id="UP001499987"/>
    </source>
</evidence>
<dbReference type="Pfam" id="PF00459">
    <property type="entry name" value="Inositol_P"/>
    <property type="match status" value="1"/>
</dbReference>
<dbReference type="SUPFAM" id="SSF56655">
    <property type="entry name" value="Carbohydrate phosphatase"/>
    <property type="match status" value="1"/>
</dbReference>
<accession>A0ABN1TDS4</accession>
<dbReference type="PANTHER" id="PTHR20854:SF4">
    <property type="entry name" value="INOSITOL-1-MONOPHOSPHATASE-RELATED"/>
    <property type="match status" value="1"/>
</dbReference>
<keyword evidence="2" id="KW-1185">Reference proteome</keyword>
<dbReference type="Proteomes" id="UP001499987">
    <property type="component" value="Unassembled WGS sequence"/>
</dbReference>
<evidence type="ECO:0000313" key="1">
    <source>
        <dbReference type="EMBL" id="GAA1075135.1"/>
    </source>
</evidence>
<dbReference type="PANTHER" id="PTHR20854">
    <property type="entry name" value="INOSITOL MONOPHOSPHATASE"/>
    <property type="match status" value="1"/>
</dbReference>
<dbReference type="Gene3D" id="3.40.190.80">
    <property type="match status" value="1"/>
</dbReference>
<organism evidence="1 2">
    <name type="scientific">Kitasatospora arboriphila</name>
    <dbReference type="NCBI Taxonomy" id="258052"/>
    <lineage>
        <taxon>Bacteria</taxon>
        <taxon>Bacillati</taxon>
        <taxon>Actinomycetota</taxon>
        <taxon>Actinomycetes</taxon>
        <taxon>Kitasatosporales</taxon>
        <taxon>Streptomycetaceae</taxon>
        <taxon>Kitasatospora</taxon>
    </lineage>
</organism>
<sequence>MEKTLSGTIDAVHAVGERLAALQSPAPVPATGLAEAVAAFRAVDGPAAALLRERLTALRPSAGWHGEELDGDVPAEGEWWVCDATDGAVQYLGGLPHWAVTATLVRDGAAVLSVVHAPLHGATYTALRGGGAHFDGRPIAPTPRTLQVAVAATAQPPTVAGDPVARRRAGESLTAMLGGALAVRNLGPTALQVAQVGAGNLGLFWEYGQDGPNLLPGALIAAEAGAVVTDATGRPWTPAADSFLAAAPGVHAEALTVLAQVR</sequence>
<dbReference type="PRINTS" id="PR00377">
    <property type="entry name" value="IMPHPHTASES"/>
</dbReference>
<protein>
    <submittedName>
        <fullName evidence="1">Inositol monophosphatase</fullName>
    </submittedName>
</protein>
<dbReference type="RefSeq" id="WP_344622721.1">
    <property type="nucleotide sequence ID" value="NZ_BAAALD010000009.1"/>
</dbReference>
<reference evidence="1 2" key="1">
    <citation type="journal article" date="2019" name="Int. J. Syst. Evol. Microbiol.">
        <title>The Global Catalogue of Microorganisms (GCM) 10K type strain sequencing project: providing services to taxonomists for standard genome sequencing and annotation.</title>
        <authorList>
            <consortium name="The Broad Institute Genomics Platform"/>
            <consortium name="The Broad Institute Genome Sequencing Center for Infectious Disease"/>
            <person name="Wu L."/>
            <person name="Ma J."/>
        </authorList>
    </citation>
    <scope>NUCLEOTIDE SEQUENCE [LARGE SCALE GENOMIC DNA]</scope>
    <source>
        <strain evidence="1 2">JCM 13002</strain>
    </source>
</reference>
<proteinExistence type="predicted"/>
<dbReference type="EMBL" id="BAAALD010000009">
    <property type="protein sequence ID" value="GAA1075135.1"/>
    <property type="molecule type" value="Genomic_DNA"/>
</dbReference>